<reference evidence="10" key="1">
    <citation type="submission" date="2018-07" db="EMBL/GenBank/DDBJ databases">
        <title>Genome assembly of strain Ka43.</title>
        <authorList>
            <person name="Kukolya J."/>
            <person name="Nagy I."/>
            <person name="Horvath B."/>
            <person name="Toth A."/>
        </authorList>
    </citation>
    <scope>NUCLEOTIDE SEQUENCE</scope>
    <source>
        <strain evidence="10">KB43</strain>
    </source>
</reference>
<dbReference type="PANTHER" id="PTHR32494:SF19">
    <property type="entry name" value="ALLANTOATE DEIMINASE-RELATED"/>
    <property type="match status" value="1"/>
</dbReference>
<sequence>MKELSYDPIACQVMTWCDQLAKVTSVGGTISRFYLTPQHTQATALVKEWLQDAGMSVRIDAANNLIGHYPGATSAAPVLILGSHLDTVANAGRYDGILGVMIAIAAVSRLHYAGVRLPFAIDVVGFGDEAGARFGRALLGSRAMAGSWSNTWWALQDSNGVSLRDAFNNAGLLPDNIQEASRAADFLLGYIEIHIEQGPVLESMDSAVGVVTAIAGARRYWVSLTGFTGHAGTVPMSMRRDALSAAAEAIQAIERIAAGYKIVATVGAIECKPGAVNVIPGDVRFSLDIRSGSDYVRDLALEKIQQTLKEIFQRRQVTASWEEIHNAPATGCAAWLQDVQTQVLKNMNLPVYSLMSGAGHDAMAIADITDVAMYFIRCKKGISQQPEESVREDDVAQAIEVLEKTLLLLAERLSFGSNTG</sequence>
<comment type="similarity">
    <text evidence="2">Belongs to the peptidase M20 family.</text>
</comment>
<feature type="binding site" evidence="7">
    <location>
        <position position="95"/>
    </location>
    <ligand>
        <name>Zn(2+)</name>
        <dbReference type="ChEBI" id="CHEBI:29105"/>
        <label>2</label>
    </ligand>
</feature>
<feature type="binding site" evidence="8">
    <location>
        <position position="219"/>
    </location>
    <ligand>
        <name>allantoate</name>
        <dbReference type="ChEBI" id="CHEBI:17536"/>
    </ligand>
</feature>
<dbReference type="Gene3D" id="3.30.70.360">
    <property type="match status" value="1"/>
</dbReference>
<feature type="binding site" evidence="7">
    <location>
        <position position="194"/>
    </location>
    <ligand>
        <name>Zn(2+)</name>
        <dbReference type="ChEBI" id="CHEBI:29105"/>
        <label>1</label>
    </ligand>
</feature>
<dbReference type="GO" id="GO:0016813">
    <property type="term" value="F:hydrolase activity, acting on carbon-nitrogen (but not peptide) bonds, in linear amidines"/>
    <property type="evidence" value="ECO:0007669"/>
    <property type="project" value="InterPro"/>
</dbReference>
<dbReference type="SUPFAM" id="SSF53187">
    <property type="entry name" value="Zn-dependent exopeptidases"/>
    <property type="match status" value="1"/>
</dbReference>
<keyword evidence="11" id="KW-1185">Reference proteome</keyword>
<keyword evidence="7" id="KW-0862">Zinc</keyword>
<evidence type="ECO:0000313" key="10">
    <source>
        <dbReference type="EMBL" id="MBE8718603.1"/>
    </source>
</evidence>
<dbReference type="RefSeq" id="WP_193911298.1">
    <property type="nucleotide sequence ID" value="NZ_PRDL01000001.1"/>
</dbReference>
<evidence type="ECO:0000256" key="4">
    <source>
        <dbReference type="ARBA" id="ARBA00022723"/>
    </source>
</evidence>
<feature type="binding site" evidence="8">
    <location>
        <position position="277"/>
    </location>
    <ligand>
        <name>allantoate</name>
        <dbReference type="ChEBI" id="CHEBI:17536"/>
    </ligand>
</feature>
<name>A0A928YWU8_9GAMM</name>
<keyword evidence="6" id="KW-0464">Manganese</keyword>
<evidence type="ECO:0000256" key="3">
    <source>
        <dbReference type="ARBA" id="ARBA00011738"/>
    </source>
</evidence>
<dbReference type="GO" id="GO:0046872">
    <property type="term" value="F:metal ion binding"/>
    <property type="evidence" value="ECO:0007669"/>
    <property type="project" value="UniProtKB-KW"/>
</dbReference>
<gene>
    <name evidence="10" type="ORF">C4F51_15575</name>
</gene>
<dbReference type="Gene3D" id="3.40.630.10">
    <property type="entry name" value="Zn peptidases"/>
    <property type="match status" value="1"/>
</dbReference>
<dbReference type="PANTHER" id="PTHR32494">
    <property type="entry name" value="ALLANTOATE DEIMINASE-RELATED"/>
    <property type="match status" value="1"/>
</dbReference>
<dbReference type="Pfam" id="PF07687">
    <property type="entry name" value="M20_dimer"/>
    <property type="match status" value="1"/>
</dbReference>
<feature type="domain" description="Peptidase M20 dimerisation" evidence="9">
    <location>
        <begin position="215"/>
        <end position="312"/>
    </location>
</feature>
<dbReference type="PIRSF" id="PIRSF001235">
    <property type="entry name" value="Amidase_carbamoylase"/>
    <property type="match status" value="1"/>
</dbReference>
<dbReference type="Proteomes" id="UP000652567">
    <property type="component" value="Unassembled WGS sequence"/>
</dbReference>
<evidence type="ECO:0000256" key="5">
    <source>
        <dbReference type="ARBA" id="ARBA00022801"/>
    </source>
</evidence>
<feature type="binding site" evidence="7">
    <location>
        <position position="84"/>
    </location>
    <ligand>
        <name>Zn(2+)</name>
        <dbReference type="ChEBI" id="CHEBI:29105"/>
        <label>1</label>
    </ligand>
</feature>
<evidence type="ECO:0000256" key="6">
    <source>
        <dbReference type="ARBA" id="ARBA00023211"/>
    </source>
</evidence>
<evidence type="ECO:0000256" key="2">
    <source>
        <dbReference type="ARBA" id="ARBA00006153"/>
    </source>
</evidence>
<evidence type="ECO:0000259" key="9">
    <source>
        <dbReference type="Pfam" id="PF07687"/>
    </source>
</evidence>
<evidence type="ECO:0000256" key="7">
    <source>
        <dbReference type="PIRSR" id="PIRSR001235-1"/>
    </source>
</evidence>
<dbReference type="InterPro" id="IPR010158">
    <property type="entry name" value="Amidase_Cbmase"/>
</dbReference>
<dbReference type="InterPro" id="IPR002933">
    <property type="entry name" value="Peptidase_M20"/>
</dbReference>
<comment type="cofactor">
    <cofactor evidence="1">
        <name>Mn(2+)</name>
        <dbReference type="ChEBI" id="CHEBI:29035"/>
    </cofactor>
</comment>
<comment type="subunit">
    <text evidence="3">Homodimer.</text>
</comment>
<dbReference type="InterPro" id="IPR036264">
    <property type="entry name" value="Bact_exopeptidase_dim_dom"/>
</dbReference>
<dbReference type="EMBL" id="PRDL01000001">
    <property type="protein sequence ID" value="MBE8718603.1"/>
    <property type="molecule type" value="Genomic_DNA"/>
</dbReference>
<dbReference type="SUPFAM" id="SSF55031">
    <property type="entry name" value="Bacterial exopeptidase dimerisation domain"/>
    <property type="match status" value="1"/>
</dbReference>
<dbReference type="InterPro" id="IPR011650">
    <property type="entry name" value="Peptidase_M20_dimer"/>
</dbReference>
<comment type="cofactor">
    <cofactor evidence="7">
        <name>Zn(2+)</name>
        <dbReference type="ChEBI" id="CHEBI:29105"/>
    </cofactor>
    <text evidence="7">Binds 2 Zn(2+) ions per subunit.</text>
</comment>
<dbReference type="NCBIfam" id="NF006775">
    <property type="entry name" value="PRK09290.2-5"/>
    <property type="match status" value="1"/>
</dbReference>
<dbReference type="Pfam" id="PF01546">
    <property type="entry name" value="Peptidase_M20"/>
    <property type="match status" value="1"/>
</dbReference>
<organism evidence="10 11">
    <name type="scientific">Cellvibrio polysaccharolyticus</name>
    <dbReference type="NCBI Taxonomy" id="2082724"/>
    <lineage>
        <taxon>Bacteria</taxon>
        <taxon>Pseudomonadati</taxon>
        <taxon>Pseudomonadota</taxon>
        <taxon>Gammaproteobacteria</taxon>
        <taxon>Cellvibrionales</taxon>
        <taxon>Cellvibrionaceae</taxon>
        <taxon>Cellvibrio</taxon>
    </lineage>
</organism>
<proteinExistence type="inferred from homology"/>
<protein>
    <submittedName>
        <fullName evidence="10">Allantoate amidohydrolase</fullName>
    </submittedName>
</protein>
<dbReference type="CDD" id="cd03884">
    <property type="entry name" value="M20_bAS"/>
    <property type="match status" value="1"/>
</dbReference>
<comment type="caution">
    <text evidence="10">The sequence shown here is derived from an EMBL/GenBank/DDBJ whole genome shotgun (WGS) entry which is preliminary data.</text>
</comment>
<feature type="binding site" evidence="8">
    <location>
        <position position="290"/>
    </location>
    <ligand>
        <name>allantoate</name>
        <dbReference type="ChEBI" id="CHEBI:17536"/>
    </ligand>
</feature>
<feature type="binding site" evidence="7">
    <location>
        <position position="95"/>
    </location>
    <ligand>
        <name>Zn(2+)</name>
        <dbReference type="ChEBI" id="CHEBI:29105"/>
        <label>1</label>
    </ligand>
</feature>
<accession>A0A928YWU8</accession>
<dbReference type="NCBIfam" id="TIGR01879">
    <property type="entry name" value="hydantase"/>
    <property type="match status" value="1"/>
</dbReference>
<keyword evidence="4 7" id="KW-0479">Metal-binding</keyword>
<keyword evidence="5" id="KW-0378">Hydrolase</keyword>
<dbReference type="AlphaFoldDB" id="A0A928YWU8"/>
<evidence type="ECO:0000313" key="11">
    <source>
        <dbReference type="Proteomes" id="UP000652567"/>
    </source>
</evidence>
<evidence type="ECO:0000256" key="1">
    <source>
        <dbReference type="ARBA" id="ARBA00001936"/>
    </source>
</evidence>
<evidence type="ECO:0000256" key="8">
    <source>
        <dbReference type="PIRSR" id="PIRSR001235-2"/>
    </source>
</evidence>